<dbReference type="GO" id="GO:0005886">
    <property type="term" value="C:plasma membrane"/>
    <property type="evidence" value="ECO:0007669"/>
    <property type="project" value="UniProtKB-SubCell"/>
</dbReference>
<feature type="transmembrane region" description="Helical" evidence="7">
    <location>
        <begin position="222"/>
        <end position="239"/>
    </location>
</feature>
<feature type="transmembrane region" description="Helical" evidence="7">
    <location>
        <begin position="100"/>
        <end position="118"/>
    </location>
</feature>
<evidence type="ECO:0000256" key="7">
    <source>
        <dbReference type="SAM" id="Phobius"/>
    </source>
</evidence>
<feature type="domain" description="Acyltransferase 3" evidence="8">
    <location>
        <begin position="13"/>
        <end position="330"/>
    </location>
</feature>
<dbReference type="Pfam" id="PF01757">
    <property type="entry name" value="Acyl_transf_3"/>
    <property type="match status" value="1"/>
</dbReference>
<evidence type="ECO:0000256" key="6">
    <source>
        <dbReference type="ARBA" id="ARBA00023136"/>
    </source>
</evidence>
<evidence type="ECO:0000313" key="9">
    <source>
        <dbReference type="EMBL" id="VUX08489.1"/>
    </source>
</evidence>
<gene>
    <name evidence="9" type="ORF">SCSS39_01762</name>
</gene>
<organism evidence="9 10">
    <name type="scientific">Streptococcus constellatus</name>
    <dbReference type="NCBI Taxonomy" id="76860"/>
    <lineage>
        <taxon>Bacteria</taxon>
        <taxon>Bacillati</taxon>
        <taxon>Bacillota</taxon>
        <taxon>Bacilli</taxon>
        <taxon>Lactobacillales</taxon>
        <taxon>Streptococcaceae</taxon>
        <taxon>Streptococcus</taxon>
        <taxon>Streptococcus anginosus group</taxon>
    </lineage>
</organism>
<evidence type="ECO:0000256" key="4">
    <source>
        <dbReference type="ARBA" id="ARBA00022692"/>
    </source>
</evidence>
<dbReference type="Proteomes" id="UP000385544">
    <property type="component" value="Unassembled WGS sequence"/>
</dbReference>
<dbReference type="PANTHER" id="PTHR40074">
    <property type="entry name" value="O-ACETYLTRANSFERASE WECH"/>
    <property type="match status" value="1"/>
</dbReference>
<evidence type="ECO:0000256" key="5">
    <source>
        <dbReference type="ARBA" id="ARBA00022989"/>
    </source>
</evidence>
<keyword evidence="4 7" id="KW-0812">Transmembrane</keyword>
<feature type="transmembrane region" description="Helical" evidence="7">
    <location>
        <begin position="313"/>
        <end position="337"/>
    </location>
</feature>
<feature type="transmembrane region" description="Helical" evidence="7">
    <location>
        <begin position="168"/>
        <end position="185"/>
    </location>
</feature>
<feature type="transmembrane region" description="Helical" evidence="7">
    <location>
        <begin position="48"/>
        <end position="79"/>
    </location>
</feature>
<evidence type="ECO:0000256" key="1">
    <source>
        <dbReference type="ARBA" id="ARBA00004651"/>
    </source>
</evidence>
<sequence>MEESKNSDIKLKTIDFFKVCMMNSVVLYHCSCIWQDGWSPVHFECSSMFYVFISILGKFLNSFHVYGFVFASGYIFYYLRYERGRYRQKYRDIVRRAKQLLVPYIIVMICWCIPFYYFEFGLTQNEFLKKFILGISPAQLWFLLMLFEIFITFYFLSDLMMVGKEKNILILLYILSVVARYLISYSAVFNILQIGNTMKFMFFFFIGMCWRKENWKFLNKSKISLCLLGSFLANIIFYFCPNLNNIEKCLSPLISFLGVSAFFSIGYYICMKHNYETKSYLKIKKYSMSIYLLHQQIIYLIVNIIDGLRIPSLAVLCVVFMLVLLTSTLLSEIIAHFKIGETIVGIK</sequence>
<evidence type="ECO:0000256" key="2">
    <source>
        <dbReference type="ARBA" id="ARBA00007400"/>
    </source>
</evidence>
<protein>
    <submittedName>
        <fullName evidence="9">Acyltransferase family protein</fullName>
    </submittedName>
</protein>
<dbReference type="InterPro" id="IPR002656">
    <property type="entry name" value="Acyl_transf_3_dom"/>
</dbReference>
<feature type="transmembrane region" description="Helical" evidence="7">
    <location>
        <begin position="138"/>
        <end position="156"/>
    </location>
</feature>
<comment type="subcellular location">
    <subcellularLocation>
        <location evidence="1">Cell membrane</location>
        <topology evidence="1">Multi-pass membrane protein</topology>
    </subcellularLocation>
</comment>
<feature type="transmembrane region" description="Helical" evidence="7">
    <location>
        <begin position="191"/>
        <end position="210"/>
    </location>
</feature>
<keyword evidence="6 7" id="KW-0472">Membrane</keyword>
<keyword evidence="5 7" id="KW-1133">Transmembrane helix</keyword>
<evidence type="ECO:0000256" key="3">
    <source>
        <dbReference type="ARBA" id="ARBA00022475"/>
    </source>
</evidence>
<name>A0A564TML3_STRCV</name>
<dbReference type="GO" id="GO:0009246">
    <property type="term" value="P:enterobacterial common antigen biosynthetic process"/>
    <property type="evidence" value="ECO:0007669"/>
    <property type="project" value="TreeGrafter"/>
</dbReference>
<dbReference type="EMBL" id="CABHMZ010000026">
    <property type="protein sequence ID" value="VUX08489.1"/>
    <property type="molecule type" value="Genomic_DNA"/>
</dbReference>
<proteinExistence type="inferred from homology"/>
<reference evidence="9 10" key="1">
    <citation type="submission" date="2019-07" db="EMBL/GenBank/DDBJ databases">
        <authorList>
            <person name="Hibberd C M."/>
            <person name="Gehrig L. J."/>
            <person name="Chang H.-W."/>
            <person name="Venkatesh S."/>
        </authorList>
    </citation>
    <scope>NUCLEOTIDE SEQUENCE [LARGE SCALE GENOMIC DNA]</scope>
    <source>
        <strain evidence="9">Streptococcus_constellatus_SS_Bg39</strain>
    </source>
</reference>
<feature type="transmembrane region" description="Helical" evidence="7">
    <location>
        <begin position="290"/>
        <end position="307"/>
    </location>
</feature>
<keyword evidence="3" id="KW-1003">Cell membrane</keyword>
<evidence type="ECO:0000259" key="8">
    <source>
        <dbReference type="Pfam" id="PF01757"/>
    </source>
</evidence>
<dbReference type="PANTHER" id="PTHR40074:SF2">
    <property type="entry name" value="O-ACETYLTRANSFERASE WECH"/>
    <property type="match status" value="1"/>
</dbReference>
<keyword evidence="9" id="KW-0012">Acyltransferase</keyword>
<dbReference type="OrthoDB" id="6623990at2"/>
<accession>A0A564TML3</accession>
<dbReference type="GO" id="GO:0016413">
    <property type="term" value="F:O-acetyltransferase activity"/>
    <property type="evidence" value="ECO:0007669"/>
    <property type="project" value="TreeGrafter"/>
</dbReference>
<comment type="similarity">
    <text evidence="2">Belongs to the acyltransferase 3 family.</text>
</comment>
<dbReference type="RefSeq" id="WP_144210487.1">
    <property type="nucleotide sequence ID" value="NZ_CABHMZ010000026.1"/>
</dbReference>
<evidence type="ECO:0000313" key="10">
    <source>
        <dbReference type="Proteomes" id="UP000385544"/>
    </source>
</evidence>
<feature type="transmembrane region" description="Helical" evidence="7">
    <location>
        <begin position="251"/>
        <end position="270"/>
    </location>
</feature>
<keyword evidence="9" id="KW-0808">Transferase</keyword>
<dbReference type="AlphaFoldDB" id="A0A564TML3"/>